<keyword evidence="3" id="KW-1185">Reference proteome</keyword>
<feature type="transmembrane region" description="Helical" evidence="1">
    <location>
        <begin position="66"/>
        <end position="88"/>
    </location>
</feature>
<dbReference type="EMBL" id="WTYL01000002">
    <property type="protein sequence ID" value="MXP44134.1"/>
    <property type="molecule type" value="Genomic_DNA"/>
</dbReference>
<organism evidence="2 3">
    <name type="scientific">Allopontixanthobacter sediminis</name>
    <dbReference type="NCBI Taxonomy" id="1689985"/>
    <lineage>
        <taxon>Bacteria</taxon>
        <taxon>Pseudomonadati</taxon>
        <taxon>Pseudomonadota</taxon>
        <taxon>Alphaproteobacteria</taxon>
        <taxon>Sphingomonadales</taxon>
        <taxon>Erythrobacteraceae</taxon>
        <taxon>Allopontixanthobacter</taxon>
    </lineage>
</organism>
<keyword evidence="1" id="KW-0812">Transmembrane</keyword>
<keyword evidence="1" id="KW-0472">Membrane</keyword>
<sequence>MNEERATLGAYMESKANSWVQSAGNLEEQANSLHKWILASCLTINGGGVVLVLSNEEVTARPSYFAALWFAIGIISCVSYAMAHVSLLNHAASKIRELSRHFEEAGRRGENMPSQEEALKPIQRIWRINIAIDFFQYVSLSSFIIGAVIVGLELR</sequence>
<protein>
    <recommendedName>
        <fullName evidence="4">SMODS and SLOG-associating 2TM effector domain-containing protein</fullName>
    </recommendedName>
</protein>
<keyword evidence="1" id="KW-1133">Transmembrane helix</keyword>
<feature type="transmembrane region" description="Helical" evidence="1">
    <location>
        <begin position="134"/>
        <end position="152"/>
    </location>
</feature>
<accession>A0A845B1Y4</accession>
<proteinExistence type="predicted"/>
<dbReference type="RefSeq" id="WP_160755769.1">
    <property type="nucleotide sequence ID" value="NZ_WTYL01000002.1"/>
</dbReference>
<comment type="caution">
    <text evidence="2">The sequence shown here is derived from an EMBL/GenBank/DDBJ whole genome shotgun (WGS) entry which is preliminary data.</text>
</comment>
<dbReference type="AlphaFoldDB" id="A0A845B1Y4"/>
<evidence type="ECO:0008006" key="4">
    <source>
        <dbReference type="Google" id="ProtNLM"/>
    </source>
</evidence>
<gene>
    <name evidence="2" type="ORF">GRI65_06670</name>
</gene>
<evidence type="ECO:0000313" key="3">
    <source>
        <dbReference type="Proteomes" id="UP000431922"/>
    </source>
</evidence>
<evidence type="ECO:0000256" key="1">
    <source>
        <dbReference type="SAM" id="Phobius"/>
    </source>
</evidence>
<reference evidence="2 3" key="1">
    <citation type="submission" date="2019-12" db="EMBL/GenBank/DDBJ databases">
        <title>Genomic-based taxomic classification of the family Erythrobacteraceae.</title>
        <authorList>
            <person name="Xu L."/>
        </authorList>
    </citation>
    <scope>NUCLEOTIDE SEQUENCE [LARGE SCALE GENOMIC DNA]</scope>
    <source>
        <strain evidence="2 3">KCTC 42453</strain>
    </source>
</reference>
<dbReference type="Proteomes" id="UP000431922">
    <property type="component" value="Unassembled WGS sequence"/>
</dbReference>
<feature type="transmembrane region" description="Helical" evidence="1">
    <location>
        <begin position="36"/>
        <end position="54"/>
    </location>
</feature>
<name>A0A845B1Y4_9SPHN</name>
<evidence type="ECO:0000313" key="2">
    <source>
        <dbReference type="EMBL" id="MXP44134.1"/>
    </source>
</evidence>